<keyword evidence="2" id="KW-1133">Transmembrane helix</keyword>
<dbReference type="Proteomes" id="UP000606786">
    <property type="component" value="Unassembled WGS sequence"/>
</dbReference>
<sequence>RQIAQFRQPTTPTTAAIAMAQHLATPLSRCADKRDDGRRQRKQKPKHKNKNKSHILASWTHGILALAACVCISVEA</sequence>
<feature type="compositionally biased region" description="Basic residues" evidence="1">
    <location>
        <begin position="39"/>
        <end position="53"/>
    </location>
</feature>
<evidence type="ECO:0000256" key="1">
    <source>
        <dbReference type="SAM" id="MobiDB-lite"/>
    </source>
</evidence>
<dbReference type="AlphaFoldDB" id="A0A811UIC8"/>
<gene>
    <name evidence="3" type="ORF">CCAP1982_LOCUS7509</name>
</gene>
<organism evidence="3 4">
    <name type="scientific">Ceratitis capitata</name>
    <name type="common">Mediterranean fruit fly</name>
    <name type="synonym">Tephritis capitata</name>
    <dbReference type="NCBI Taxonomy" id="7213"/>
    <lineage>
        <taxon>Eukaryota</taxon>
        <taxon>Metazoa</taxon>
        <taxon>Ecdysozoa</taxon>
        <taxon>Arthropoda</taxon>
        <taxon>Hexapoda</taxon>
        <taxon>Insecta</taxon>
        <taxon>Pterygota</taxon>
        <taxon>Neoptera</taxon>
        <taxon>Endopterygota</taxon>
        <taxon>Diptera</taxon>
        <taxon>Brachycera</taxon>
        <taxon>Muscomorpha</taxon>
        <taxon>Tephritoidea</taxon>
        <taxon>Tephritidae</taxon>
        <taxon>Ceratitis</taxon>
        <taxon>Ceratitis</taxon>
    </lineage>
</organism>
<dbReference type="EMBL" id="CAJHJT010000012">
    <property type="protein sequence ID" value="CAD6998962.1"/>
    <property type="molecule type" value="Genomic_DNA"/>
</dbReference>
<protein>
    <submittedName>
        <fullName evidence="3">(Mediterranean fruit fly) hypothetical protein</fullName>
    </submittedName>
</protein>
<evidence type="ECO:0000313" key="3">
    <source>
        <dbReference type="EMBL" id="CAD6998962.1"/>
    </source>
</evidence>
<evidence type="ECO:0000256" key="2">
    <source>
        <dbReference type="SAM" id="Phobius"/>
    </source>
</evidence>
<keyword evidence="2" id="KW-0812">Transmembrane</keyword>
<feature type="transmembrane region" description="Helical" evidence="2">
    <location>
        <begin position="55"/>
        <end position="75"/>
    </location>
</feature>
<proteinExistence type="predicted"/>
<comment type="caution">
    <text evidence="3">The sequence shown here is derived from an EMBL/GenBank/DDBJ whole genome shotgun (WGS) entry which is preliminary data.</text>
</comment>
<reference evidence="3" key="1">
    <citation type="submission" date="2020-11" db="EMBL/GenBank/DDBJ databases">
        <authorList>
            <person name="Whitehead M."/>
        </authorList>
    </citation>
    <scope>NUCLEOTIDE SEQUENCE</scope>
    <source>
        <strain evidence="3">EGII</strain>
    </source>
</reference>
<feature type="non-terminal residue" evidence="3">
    <location>
        <position position="1"/>
    </location>
</feature>
<evidence type="ECO:0000313" key="4">
    <source>
        <dbReference type="Proteomes" id="UP000606786"/>
    </source>
</evidence>
<keyword evidence="4" id="KW-1185">Reference proteome</keyword>
<feature type="region of interest" description="Disordered" evidence="1">
    <location>
        <begin position="27"/>
        <end position="54"/>
    </location>
</feature>
<name>A0A811UIC8_CERCA</name>
<keyword evidence="2" id="KW-0472">Membrane</keyword>
<accession>A0A811UIC8</accession>